<comment type="caution">
    <text evidence="1">The sequence shown here is derived from an EMBL/GenBank/DDBJ whole genome shotgun (WGS) entry which is preliminary data.</text>
</comment>
<dbReference type="AlphaFoldDB" id="A0A644VXK3"/>
<gene>
    <name evidence="1" type="ORF">SDC9_42326</name>
</gene>
<name>A0A644VXK3_9ZZZZ</name>
<dbReference type="EMBL" id="VSSQ01000498">
    <property type="protein sequence ID" value="MPL96151.1"/>
    <property type="molecule type" value="Genomic_DNA"/>
</dbReference>
<reference evidence="1" key="1">
    <citation type="submission" date="2019-08" db="EMBL/GenBank/DDBJ databases">
        <authorList>
            <person name="Kucharzyk K."/>
            <person name="Murdoch R.W."/>
            <person name="Higgins S."/>
            <person name="Loffler F."/>
        </authorList>
    </citation>
    <scope>NUCLEOTIDE SEQUENCE</scope>
</reference>
<proteinExistence type="predicted"/>
<organism evidence="1">
    <name type="scientific">bioreactor metagenome</name>
    <dbReference type="NCBI Taxonomy" id="1076179"/>
    <lineage>
        <taxon>unclassified sequences</taxon>
        <taxon>metagenomes</taxon>
        <taxon>ecological metagenomes</taxon>
    </lineage>
</organism>
<evidence type="ECO:0000313" key="1">
    <source>
        <dbReference type="EMBL" id="MPL96151.1"/>
    </source>
</evidence>
<accession>A0A644VXK3</accession>
<sequence length="84" mass="9097">MQLAVLIRDAGVEQQGLQALQAELIVIDLLQALKEPAAGVLQGKLALPDDQGNIVQRRLFLKHGQQDVRSCTADDDGMSGNSFR</sequence>
<protein>
    <submittedName>
        <fullName evidence="1">Uncharacterized protein</fullName>
    </submittedName>
</protein>